<proteinExistence type="predicted"/>
<dbReference type="OrthoDB" id="5526568at2"/>
<feature type="compositionally biased region" description="Acidic residues" evidence="1">
    <location>
        <begin position="1"/>
        <end position="12"/>
    </location>
</feature>
<dbReference type="EMBL" id="FOAP01000001">
    <property type="protein sequence ID" value="SEK50958.1"/>
    <property type="molecule type" value="Genomic_DNA"/>
</dbReference>
<dbReference type="AlphaFoldDB" id="A0A1H7HLF2"/>
<dbReference type="Pfam" id="PF13174">
    <property type="entry name" value="TPR_6"/>
    <property type="match status" value="1"/>
</dbReference>
<dbReference type="Proteomes" id="UP000182719">
    <property type="component" value="Unassembled WGS sequence"/>
</dbReference>
<accession>A0A1H7HLF2</accession>
<dbReference type="Gene3D" id="1.25.40.10">
    <property type="entry name" value="Tetratricopeptide repeat domain"/>
    <property type="match status" value="1"/>
</dbReference>
<feature type="compositionally biased region" description="Pro residues" evidence="1">
    <location>
        <begin position="86"/>
        <end position="128"/>
    </location>
</feature>
<evidence type="ECO:0000313" key="3">
    <source>
        <dbReference type="Proteomes" id="UP000182719"/>
    </source>
</evidence>
<organism evidence="2 3">
    <name type="scientific">Stigmatella aurantiaca</name>
    <dbReference type="NCBI Taxonomy" id="41"/>
    <lineage>
        <taxon>Bacteria</taxon>
        <taxon>Pseudomonadati</taxon>
        <taxon>Myxococcota</taxon>
        <taxon>Myxococcia</taxon>
        <taxon>Myxococcales</taxon>
        <taxon>Cystobacterineae</taxon>
        <taxon>Archangiaceae</taxon>
        <taxon>Stigmatella</taxon>
    </lineage>
</organism>
<evidence type="ECO:0000256" key="1">
    <source>
        <dbReference type="SAM" id="MobiDB-lite"/>
    </source>
</evidence>
<reference evidence="3" key="1">
    <citation type="submission" date="2016-10" db="EMBL/GenBank/DDBJ databases">
        <authorList>
            <person name="Varghese N."/>
            <person name="Submissions S."/>
        </authorList>
    </citation>
    <scope>NUCLEOTIDE SEQUENCE [LARGE SCALE GENOMIC DNA]</scope>
    <source>
        <strain evidence="3">DSM 17044</strain>
    </source>
</reference>
<keyword evidence="3" id="KW-1185">Reference proteome</keyword>
<feature type="region of interest" description="Disordered" evidence="1">
    <location>
        <begin position="82"/>
        <end position="149"/>
    </location>
</feature>
<feature type="region of interest" description="Disordered" evidence="1">
    <location>
        <begin position="1"/>
        <end position="61"/>
    </location>
</feature>
<dbReference type="InterPro" id="IPR011990">
    <property type="entry name" value="TPR-like_helical_dom_sf"/>
</dbReference>
<dbReference type="SUPFAM" id="SSF48452">
    <property type="entry name" value="TPR-like"/>
    <property type="match status" value="1"/>
</dbReference>
<evidence type="ECO:0000313" key="2">
    <source>
        <dbReference type="EMBL" id="SEK50958.1"/>
    </source>
</evidence>
<name>A0A1H7HLF2_STIAU</name>
<sequence>MSPYNEDGEEPFELLTPLDDRSGPARRISRQKAADMVRAALDAAATQPSSAPPKPVRRRWPRAAWAGGSLLVTAAAAAGIGHLVSAPPPEPPSSVNAPLPPEPGPPPAESAPPEVPGPVPAEPPPGEPPEAALEAEPPPGPVRKEPRPAKVLAPEDLLRMANAHRVAGRWKEADALYQRVIRAHPGGMAAYVARVASGSLRLEHLGDARGALRQFQAAQRLRPEGMLSHEASHGVAEAWRALGDRAQEAQALEQFLAGHPDSPLEAAARKRLRELTGP</sequence>
<protein>
    <submittedName>
        <fullName evidence="2">Tetratricopeptide repeat-containing protein</fullName>
    </submittedName>
</protein>
<gene>
    <name evidence="2" type="ORF">SAMN05444354_101749</name>
</gene>
<dbReference type="RefSeq" id="WP_075004943.1">
    <property type="nucleotide sequence ID" value="NZ_FOAP01000001.1"/>
</dbReference>
<feature type="compositionally biased region" description="Low complexity" evidence="1">
    <location>
        <begin position="34"/>
        <end position="45"/>
    </location>
</feature>
<dbReference type="InterPro" id="IPR019734">
    <property type="entry name" value="TPR_rpt"/>
</dbReference>